<evidence type="ECO:0000313" key="2">
    <source>
        <dbReference type="EMBL" id="EQM85708.1"/>
    </source>
</evidence>
<dbReference type="InterPro" id="IPR004360">
    <property type="entry name" value="Glyas_Fos-R_dOase_dom"/>
</dbReference>
<feature type="domain" description="VOC" evidence="1">
    <location>
        <begin position="24"/>
        <end position="148"/>
    </location>
</feature>
<sequence length="148" mass="15804">MKAFGEGLDNRRRTADAGIMAAFTADNAFSGFSVDDIDAAKEFYGTALGLDVEVNGMGFLNLRLPSGGSILVYSKPNHTPASFTILNFPVADVDAAVDELIARGVQTKIYSDEEFPSDERGIVRGNGRGPDIAWFRDPAGNVLAVMQA</sequence>
<accession>T5KPW0</accession>
<dbReference type="Gene3D" id="3.10.180.10">
    <property type="entry name" value="2,3-Dihydroxybiphenyl 1,2-Dioxygenase, domain 1"/>
    <property type="match status" value="1"/>
</dbReference>
<reference evidence="2 3" key="1">
    <citation type="journal article" date="2013" name="Genome Announc.">
        <title>Whole-genome sequences of five oyster-associated bacteria show potential for crude oil hydrocarbon degradation.</title>
        <authorList>
            <person name="Chauhan A."/>
            <person name="Green S."/>
            <person name="Pathak A."/>
            <person name="Thomas J."/>
            <person name="Venkatramanan R."/>
        </authorList>
    </citation>
    <scope>NUCLEOTIDE SEQUENCE [LARGE SCALE GENOMIC DNA]</scope>
    <source>
        <strain evidence="2 3">MF109</strain>
    </source>
</reference>
<dbReference type="SUPFAM" id="SSF54593">
    <property type="entry name" value="Glyoxalase/Bleomycin resistance protein/Dihydroxybiphenyl dioxygenase"/>
    <property type="match status" value="1"/>
</dbReference>
<dbReference type="EMBL" id="ATAO01000024">
    <property type="protein sequence ID" value="EQM85708.1"/>
    <property type="molecule type" value="Genomic_DNA"/>
</dbReference>
<dbReference type="AlphaFoldDB" id="T5KPW0"/>
<dbReference type="InterPro" id="IPR037523">
    <property type="entry name" value="VOC_core"/>
</dbReference>
<dbReference type="Pfam" id="PF00903">
    <property type="entry name" value="Glyoxalase"/>
    <property type="match status" value="1"/>
</dbReference>
<dbReference type="Proteomes" id="UP000016033">
    <property type="component" value="Unassembled WGS sequence"/>
</dbReference>
<evidence type="ECO:0000313" key="3">
    <source>
        <dbReference type="Proteomes" id="UP000016033"/>
    </source>
</evidence>
<dbReference type="PROSITE" id="PS51819">
    <property type="entry name" value="VOC"/>
    <property type="match status" value="1"/>
</dbReference>
<dbReference type="PATRIC" id="fig|1333857.3.peg.378"/>
<name>T5KPW0_MICMQ</name>
<gene>
    <name evidence="2" type="ORF">L687_10790</name>
</gene>
<proteinExistence type="predicted"/>
<organism evidence="2 3">
    <name type="scientific">Microbacterium maritypicum MF109</name>
    <dbReference type="NCBI Taxonomy" id="1333857"/>
    <lineage>
        <taxon>Bacteria</taxon>
        <taxon>Bacillati</taxon>
        <taxon>Actinomycetota</taxon>
        <taxon>Actinomycetes</taxon>
        <taxon>Micrococcales</taxon>
        <taxon>Microbacteriaceae</taxon>
        <taxon>Microbacterium</taxon>
    </lineage>
</organism>
<dbReference type="InterPro" id="IPR029068">
    <property type="entry name" value="Glyas_Bleomycin-R_OHBP_Dase"/>
</dbReference>
<comment type="caution">
    <text evidence="2">The sequence shown here is derived from an EMBL/GenBank/DDBJ whole genome shotgun (WGS) entry which is preliminary data.</text>
</comment>
<protein>
    <recommendedName>
        <fullName evidence="1">VOC domain-containing protein</fullName>
    </recommendedName>
</protein>
<evidence type="ECO:0000259" key="1">
    <source>
        <dbReference type="PROSITE" id="PS51819"/>
    </source>
</evidence>